<organism evidence="1 2">
    <name type="scientific">Streblomastix strix</name>
    <dbReference type="NCBI Taxonomy" id="222440"/>
    <lineage>
        <taxon>Eukaryota</taxon>
        <taxon>Metamonada</taxon>
        <taxon>Preaxostyla</taxon>
        <taxon>Oxymonadida</taxon>
        <taxon>Streblomastigidae</taxon>
        <taxon>Streblomastix</taxon>
    </lineage>
</organism>
<evidence type="ECO:0000313" key="2">
    <source>
        <dbReference type="Proteomes" id="UP000324800"/>
    </source>
</evidence>
<comment type="caution">
    <text evidence="1">The sequence shown here is derived from an EMBL/GenBank/DDBJ whole genome shotgun (WGS) entry which is preliminary data.</text>
</comment>
<dbReference type="Proteomes" id="UP000324800">
    <property type="component" value="Unassembled WGS sequence"/>
</dbReference>
<gene>
    <name evidence="1" type="ORF">EZS28_020173</name>
</gene>
<dbReference type="EMBL" id="SNRW01005823">
    <property type="protein sequence ID" value="KAA6384300.1"/>
    <property type="molecule type" value="Genomic_DNA"/>
</dbReference>
<dbReference type="AlphaFoldDB" id="A0A5J4VP53"/>
<accession>A0A5J4VP53</accession>
<sequence>MVQVTPELYNREEIDEMLDKKLNISDQIDAFTKQEDDALLLLKADKSELIDAYSMTEDDELLALKLNISDQIDAYTKQEDDELLALKLNISDQIDTYSKTEADTLIDDKLNIIDQIDAYTKQEDGALLLLKADKSELIDAYSKTEADALLDDKLNITDQIDAYSKQEDDALLLLKVDKSELIDAYTKQEVEALLDEKLNISDQIDAYNKQEADALLDDNLNITDQIDAYSKQEDDALLDDKLNITDQIDAYSKQEDDALLLLKADKSELADYVDLASTQTITGQKQFGIISVSCISKQNKNDASILLAGGGDMLVSSLVSQPQLQEVRDIASGKSKGYVFATTDQMNTWMEDQENVAKLAIGDNLYIVDKQVMDYWWDGSSLRALETELPDMSNVMTILGTATGGGNAITDLSFDGNTLILAKNSSFITTNYDESITGQKTFYTTIHSVGISVQNYENNSVVCAGGGDKSIQDINVSVDLSNYYNKSQIYSQTETDQKLNLKLNVSDQIDAYTKTQDDALLLLKADKTQLIDTYSKTEADALLDDKLNVSDQIDTYTKGEDDALLLLKADKTQLIDSYTKGETNNLLNSKADSGVSYTKGEDEAQLLLKADKTQLIDSYTKGEDNALLLFKADKTQFIDAYTKGETDNLLNNKANSGVSYTKGEDENLLLLKADKTQLIDSYTKGETNNLLNNKADLGVSYTKGEDDALLLLKANQSITYRKTETDQLISQIEVGYVDLSGYMTLGTSQTITANKTFNNAYRFVSSIDGMATITGSQFVKSGADDTDVLLGADGTKPISEFAGSPTDLSDYYTKTQTYSKTETDNKYVRLDGSIQQTIARRLKYVSPFGETYDETQDQVANTYLTQSEVDAKLTNYVNTTNNQEINGKDDSSVLLAGGGDQLLSSFGGAQVEDITSTFYTLMMEIIPKTQIAISTQTTICTVGSISNTITPPTPPSTIYPISLATNEKHQHVLIHIENSEQLPTQQKHGVLMMMGAYNLVGCFDNKLIHITYQTCLILLFLNYEMSYEIGSVYLDEALLEAAGLLEFPEYYVYIIERDQEPVPPIQRIPIEKQTLQKQVKDNDDILFSTNEEFVPLVSNVTQKQDLSSQLERSSFLASSGSDPQLIVYGDRVTLTASYETTGLFPNAYLFKSYPKFARPKKGDQVIAFEGHLLQAIGGCRQILLQCLISHIIKIMNRQRKQIMMRIMTEKQTLWTRGMQMEKVNLKPKRMSMKQ</sequence>
<proteinExistence type="predicted"/>
<reference evidence="1 2" key="1">
    <citation type="submission" date="2019-03" db="EMBL/GenBank/DDBJ databases">
        <title>Single cell metagenomics reveals metabolic interactions within the superorganism composed of flagellate Streblomastix strix and complex community of Bacteroidetes bacteria on its surface.</title>
        <authorList>
            <person name="Treitli S.C."/>
            <person name="Kolisko M."/>
            <person name="Husnik F."/>
            <person name="Keeling P."/>
            <person name="Hampl V."/>
        </authorList>
    </citation>
    <scope>NUCLEOTIDE SEQUENCE [LARGE SCALE GENOMIC DNA]</scope>
    <source>
        <strain evidence="1">ST1C</strain>
    </source>
</reference>
<name>A0A5J4VP53_9EUKA</name>
<protein>
    <submittedName>
        <fullName evidence="1">Uncharacterized protein</fullName>
    </submittedName>
</protein>
<evidence type="ECO:0000313" key="1">
    <source>
        <dbReference type="EMBL" id="KAA6384300.1"/>
    </source>
</evidence>